<evidence type="ECO:0000256" key="1">
    <source>
        <dbReference type="ARBA" id="ARBA00023015"/>
    </source>
</evidence>
<comment type="caution">
    <text evidence="5">The sequence shown here is derived from an EMBL/GenBank/DDBJ whole genome shotgun (WGS) entry which is preliminary data.</text>
</comment>
<dbReference type="InterPro" id="IPR036390">
    <property type="entry name" value="WH_DNA-bd_sf"/>
</dbReference>
<dbReference type="PANTHER" id="PTHR44846">
    <property type="entry name" value="MANNOSYL-D-GLYCERATE TRANSPORT/METABOLISM SYSTEM REPRESSOR MNGR-RELATED"/>
    <property type="match status" value="1"/>
</dbReference>
<accession>A0A544QWC3</accession>
<keyword evidence="3" id="KW-0804">Transcription</keyword>
<dbReference type="RefSeq" id="WP_142535604.1">
    <property type="nucleotide sequence ID" value="NZ_SGJB01000005.1"/>
</dbReference>
<reference evidence="5 6" key="1">
    <citation type="submission" date="2019-02" db="EMBL/GenBank/DDBJ databases">
        <title>Peptostreptococcaceae bacterium ZHW00191 nov., a new bacterium isolated from the human gut.</title>
        <authorList>
            <person name="Zhou H.-W."/>
            <person name="Chen X.-J."/>
        </authorList>
    </citation>
    <scope>NUCLEOTIDE SEQUENCE [LARGE SCALE GENOMIC DNA]</scope>
    <source>
        <strain evidence="5 6">ZHW00191</strain>
    </source>
</reference>
<evidence type="ECO:0000256" key="2">
    <source>
        <dbReference type="ARBA" id="ARBA00023125"/>
    </source>
</evidence>
<dbReference type="GO" id="GO:0003700">
    <property type="term" value="F:DNA-binding transcription factor activity"/>
    <property type="evidence" value="ECO:0007669"/>
    <property type="project" value="InterPro"/>
</dbReference>
<evidence type="ECO:0000256" key="3">
    <source>
        <dbReference type="ARBA" id="ARBA00023163"/>
    </source>
</evidence>
<dbReference type="GO" id="GO:0003677">
    <property type="term" value="F:DNA binding"/>
    <property type="evidence" value="ECO:0007669"/>
    <property type="project" value="UniProtKB-KW"/>
</dbReference>
<keyword evidence="1" id="KW-0805">Transcription regulation</keyword>
<protein>
    <submittedName>
        <fullName evidence="5">GntR family transcriptional regulator</fullName>
    </submittedName>
</protein>
<dbReference type="OrthoDB" id="457376at2"/>
<evidence type="ECO:0000259" key="4">
    <source>
        <dbReference type="PROSITE" id="PS50949"/>
    </source>
</evidence>
<evidence type="ECO:0000313" key="6">
    <source>
        <dbReference type="Proteomes" id="UP000317863"/>
    </source>
</evidence>
<dbReference type="SMART" id="SM00866">
    <property type="entry name" value="UTRA"/>
    <property type="match status" value="1"/>
</dbReference>
<dbReference type="PROSITE" id="PS50949">
    <property type="entry name" value="HTH_GNTR"/>
    <property type="match status" value="1"/>
</dbReference>
<name>A0A544QWC3_9FIRM</name>
<feature type="domain" description="HTH gntR-type" evidence="4">
    <location>
        <begin position="2"/>
        <end position="70"/>
    </location>
</feature>
<keyword evidence="2" id="KW-0238">DNA-binding</keyword>
<keyword evidence="6" id="KW-1185">Reference proteome</keyword>
<dbReference type="EMBL" id="SGJB01000005">
    <property type="protein sequence ID" value="TQQ84999.1"/>
    <property type="molecule type" value="Genomic_DNA"/>
</dbReference>
<dbReference type="SUPFAM" id="SSF46785">
    <property type="entry name" value="Winged helix' DNA-binding domain"/>
    <property type="match status" value="1"/>
</dbReference>
<dbReference type="CDD" id="cd07377">
    <property type="entry name" value="WHTH_GntR"/>
    <property type="match status" value="1"/>
</dbReference>
<dbReference type="Pfam" id="PF07702">
    <property type="entry name" value="UTRA"/>
    <property type="match status" value="1"/>
</dbReference>
<gene>
    <name evidence="5" type="ORF">EXD82_03915</name>
</gene>
<sequence>MAAMYIDIKNDILEKINSGIYEEGNVIPTELELADFYKVSRPTIRQAVQLLVDDGYLEKRKKRGTIVCKRKIEQEFTQKISSFETEMSEKGLVTDTNVISLKVEYPSDDVCSALSIESSEKVYKLVRLRYIDKKPNVLVTTYIPYELFPELKSVDFKKNRLYDYFSSQGNPVSRIKRKLETIKADETVSDLLDIAIGEPVFYFHSYGYGNGGRIIEYSISKYRGDMNYFVFDLYR</sequence>
<dbReference type="InterPro" id="IPR011663">
    <property type="entry name" value="UTRA"/>
</dbReference>
<dbReference type="GO" id="GO:0045892">
    <property type="term" value="P:negative regulation of DNA-templated transcription"/>
    <property type="evidence" value="ECO:0007669"/>
    <property type="project" value="TreeGrafter"/>
</dbReference>
<dbReference type="AlphaFoldDB" id="A0A544QWC3"/>
<organism evidence="5 6">
    <name type="scientific">Peptacetobacter hominis</name>
    <dbReference type="NCBI Taxonomy" id="2743610"/>
    <lineage>
        <taxon>Bacteria</taxon>
        <taxon>Bacillati</taxon>
        <taxon>Bacillota</taxon>
        <taxon>Clostridia</taxon>
        <taxon>Peptostreptococcales</taxon>
        <taxon>Peptostreptococcaceae</taxon>
        <taxon>Peptacetobacter</taxon>
    </lineage>
</organism>
<dbReference type="PRINTS" id="PR00035">
    <property type="entry name" value="HTHGNTR"/>
</dbReference>
<dbReference type="InterPro" id="IPR050679">
    <property type="entry name" value="Bact_HTH_transcr_reg"/>
</dbReference>
<evidence type="ECO:0000313" key="5">
    <source>
        <dbReference type="EMBL" id="TQQ84999.1"/>
    </source>
</evidence>
<dbReference type="SUPFAM" id="SSF64288">
    <property type="entry name" value="Chorismate lyase-like"/>
    <property type="match status" value="1"/>
</dbReference>
<dbReference type="Pfam" id="PF00392">
    <property type="entry name" value="GntR"/>
    <property type="match status" value="1"/>
</dbReference>
<dbReference type="Gene3D" id="1.10.10.10">
    <property type="entry name" value="Winged helix-like DNA-binding domain superfamily/Winged helix DNA-binding domain"/>
    <property type="match status" value="1"/>
</dbReference>
<dbReference type="InterPro" id="IPR000524">
    <property type="entry name" value="Tscrpt_reg_HTH_GntR"/>
</dbReference>
<proteinExistence type="predicted"/>
<dbReference type="InterPro" id="IPR028978">
    <property type="entry name" value="Chorismate_lyase_/UTRA_dom_sf"/>
</dbReference>
<dbReference type="InterPro" id="IPR036388">
    <property type="entry name" value="WH-like_DNA-bd_sf"/>
</dbReference>
<dbReference type="Proteomes" id="UP000317863">
    <property type="component" value="Unassembled WGS sequence"/>
</dbReference>
<dbReference type="Gene3D" id="3.40.1410.10">
    <property type="entry name" value="Chorismate lyase-like"/>
    <property type="match status" value="1"/>
</dbReference>
<dbReference type="PANTHER" id="PTHR44846:SF1">
    <property type="entry name" value="MANNOSYL-D-GLYCERATE TRANSPORT_METABOLISM SYSTEM REPRESSOR MNGR-RELATED"/>
    <property type="match status" value="1"/>
</dbReference>
<dbReference type="SMART" id="SM00345">
    <property type="entry name" value="HTH_GNTR"/>
    <property type="match status" value="1"/>
</dbReference>